<comment type="caution">
    <text evidence="1">The sequence shown here is derived from an EMBL/GenBank/DDBJ whole genome shotgun (WGS) entry which is preliminary data.</text>
</comment>
<gene>
    <name evidence="1" type="ORF">BDP81DRAFT_91051</name>
</gene>
<dbReference type="RefSeq" id="XP_060450969.1">
    <property type="nucleotide sequence ID" value="XM_060596485.1"/>
</dbReference>
<dbReference type="Proteomes" id="UP001243989">
    <property type="component" value="Unassembled WGS sequence"/>
</dbReference>
<reference evidence="1" key="1">
    <citation type="submission" date="2021-06" db="EMBL/GenBank/DDBJ databases">
        <title>Comparative genomics, transcriptomics and evolutionary studies reveal genomic signatures of adaptation to plant cell wall in hemibiotrophic fungi.</title>
        <authorList>
            <consortium name="DOE Joint Genome Institute"/>
            <person name="Baroncelli R."/>
            <person name="Diaz J.F."/>
            <person name="Benocci T."/>
            <person name="Peng M."/>
            <person name="Battaglia E."/>
            <person name="Haridas S."/>
            <person name="Andreopoulos W."/>
            <person name="Labutti K."/>
            <person name="Pangilinan J."/>
            <person name="Floch G.L."/>
            <person name="Makela M.R."/>
            <person name="Henrissat B."/>
            <person name="Grigoriev I.V."/>
            <person name="Crouch J.A."/>
            <person name="De Vries R.P."/>
            <person name="Sukno S.A."/>
            <person name="Thon M.R."/>
        </authorList>
    </citation>
    <scope>NUCLEOTIDE SEQUENCE</scope>
    <source>
        <strain evidence="1">CBS 102054</strain>
    </source>
</reference>
<dbReference type="AlphaFoldDB" id="A0AAJ0A5F5"/>
<dbReference type="EMBL" id="JAHMHQ010000002">
    <property type="protein sequence ID" value="KAK1654925.1"/>
    <property type="molecule type" value="Genomic_DNA"/>
</dbReference>
<name>A0AAJ0A5F5_9PEZI</name>
<proteinExistence type="predicted"/>
<protein>
    <submittedName>
        <fullName evidence="1">Uncharacterized protein</fullName>
    </submittedName>
</protein>
<sequence>MRYLAGPPTYYPLIPDGPKMTRRIVILRTSGTRAGGGGLASTAMRREAGCYCNCAAMRVAFFALDSAYTARPMAAEKSLDKATRRCHWASNPCRALVRIRGPLHRLGFWVLVLWPFGGNGVKKNEEGHPGGETDFCRHVELDVAAFFDNREGYHRDVPSWEDPGTSV</sequence>
<dbReference type="GeneID" id="85481347"/>
<keyword evidence="2" id="KW-1185">Reference proteome</keyword>
<evidence type="ECO:0000313" key="1">
    <source>
        <dbReference type="EMBL" id="KAK1654925.1"/>
    </source>
</evidence>
<organism evidence="1 2">
    <name type="scientific">Colletotrichum phormii</name>
    <dbReference type="NCBI Taxonomy" id="359342"/>
    <lineage>
        <taxon>Eukaryota</taxon>
        <taxon>Fungi</taxon>
        <taxon>Dikarya</taxon>
        <taxon>Ascomycota</taxon>
        <taxon>Pezizomycotina</taxon>
        <taxon>Sordariomycetes</taxon>
        <taxon>Hypocreomycetidae</taxon>
        <taxon>Glomerellales</taxon>
        <taxon>Glomerellaceae</taxon>
        <taxon>Colletotrichum</taxon>
        <taxon>Colletotrichum acutatum species complex</taxon>
    </lineage>
</organism>
<evidence type="ECO:0000313" key="2">
    <source>
        <dbReference type="Proteomes" id="UP001243989"/>
    </source>
</evidence>
<accession>A0AAJ0A5F5</accession>